<evidence type="ECO:0000259" key="2">
    <source>
        <dbReference type="Pfam" id="PF07699"/>
    </source>
</evidence>
<protein>
    <recommendedName>
        <fullName evidence="2">Tyrosine-protein kinase ephrin type A/B receptor-like domain-containing protein</fullName>
    </recommendedName>
</protein>
<sequence>MLFRRRCDVLFCCCLWLWQGSAVSETLQAAAPVLHVFYINLERSSDRKNHTERWLHQEGFGSSQMKRVDAIDAQSFNSTEITNELTLQVQLPCLQVRAFMLGSWSHPPVLAAGLSHAKAVAVAYAMGVSQALILEDDMEPVPLSNTENVNRPAELSTWRYIEYITDTLPAGWQVLQLSSLVYTKEKADLLGAEIRSGRLWSHRDRCSGASLTVWGAGAYIISRDGMEAFLGRYARPILRASVTDAKAFCGRIDLRQSAVGVVPDMLMYDFKQVYVSHLPVFRPAPDISAQSTVQAEYTSFLEGLLSGDWLQEARRLAVSIAAPAAAAAGSAGADATSGNSCPMPLAAEETCSDCAGDSHGSLPRRAFILFPDLLLHGHHNKVAHAGLPVSEQPVDVTSTADRLRFYALVDSVDARATPLWRQLLSTYFSECGLPTTATLSFDRNAAHQTAGHRHGGCGCSEFILQGVPIIHRSHRLYTTHGHTAAQQSAVGHQFFHSMRHPWHASSAFQPLFSLPLKPSGTKAGQCAAEAMLSYNIMLDMCKQRLRFRISEKELTVTIICGAPQGLSVQLHLGGKMTKLAALVCVTFIASAVSAAKVARSIAQERLIAPLRIHALALADALESGGAIRKLCVAWPDNRDRSLGNQPKTCLASTLQLTGSNGCTAIIAKYGTGCTTTCPIGTINTLYGTAGTIADCDGCAAGYYGHNGSITAPACTSCPSNTSNLDETSSTSATKTKLTVSSCTYPTAHWLLFDKAAPLIFQNGVHRSHMRHWSTSLQALALCTHAACIAGYYAADTAVPPTCTACAKGYVTTWSTSAGNTATSCSACPANQTTANTGASTCVCVAGAGGASSQCKLCAAGNYAVGGIDLTTGCTACAAGSFSAAGAATACTTCAKGTYATGTGNNICTACPSGSTTLTTAATASTDCSVCLAGYYFSATGTTYAGACLPCPIGYYKDIVGVQSTACSSCTTYLAGSTTVATASTSMAACVCAAGYGGTDGSGTCGTCPAGTYSPGGAFADCKACAQGYYANAATGATACIKCPGTGTTTVDAVGNTSITDCNACTAGYYNYDTPTNSCTPCAKGSFKTSVTTGTTATCTLCTSGLTTSSTASVSATACVLTLLLSGVPLVQRSCSVNSAPEVLDLPSTITTSANLLTAFRFNEYTYKHCNLNVKQLQTQRHCVQHWLVRLRRKGAEQC</sequence>
<dbReference type="InterPro" id="IPR009030">
    <property type="entry name" value="Growth_fac_rcpt_cys_sf"/>
</dbReference>
<keyword evidence="1" id="KW-0732">Signal</keyword>
<keyword evidence="4" id="KW-1185">Reference proteome</keyword>
<dbReference type="SMART" id="SM00261">
    <property type="entry name" value="FU"/>
    <property type="match status" value="3"/>
</dbReference>
<dbReference type="InterPro" id="IPR011641">
    <property type="entry name" value="Tyr-kin_ephrin_A/B_rcpt-like"/>
</dbReference>
<dbReference type="AlphaFoldDB" id="A0A835Z841"/>
<proteinExistence type="predicted"/>
<gene>
    <name evidence="3" type="ORF">JKP88DRAFT_253911</name>
</gene>
<dbReference type="PANTHER" id="PTHR46967">
    <property type="entry name" value="INSULIN-LIKE GROWTH FACTOR BINDING PROTEIN,N-TERMINAL"/>
    <property type="match status" value="1"/>
</dbReference>
<reference evidence="3" key="1">
    <citation type="submission" date="2021-02" db="EMBL/GenBank/DDBJ databases">
        <title>First Annotated Genome of the Yellow-green Alga Tribonema minus.</title>
        <authorList>
            <person name="Mahan K.M."/>
        </authorList>
    </citation>
    <scope>NUCLEOTIDE SEQUENCE</scope>
    <source>
        <strain evidence="3">UTEX B ZZ1240</strain>
    </source>
</reference>
<dbReference type="Gene3D" id="2.10.50.10">
    <property type="entry name" value="Tumor Necrosis Factor Receptor, subunit A, domain 2"/>
    <property type="match status" value="4"/>
</dbReference>
<name>A0A835Z841_9STRA</name>
<dbReference type="EMBL" id="JAFCMP010000084">
    <property type="protein sequence ID" value="KAG5187724.1"/>
    <property type="molecule type" value="Genomic_DNA"/>
</dbReference>
<feature type="chain" id="PRO_5032323625" description="Tyrosine-protein kinase ephrin type A/B receptor-like domain-containing protein" evidence="1">
    <location>
        <begin position="23"/>
        <end position="1198"/>
    </location>
</feature>
<dbReference type="SMART" id="SM01411">
    <property type="entry name" value="Ephrin_rec_like"/>
    <property type="match status" value="6"/>
</dbReference>
<dbReference type="Proteomes" id="UP000664859">
    <property type="component" value="Unassembled WGS sequence"/>
</dbReference>
<feature type="signal peptide" evidence="1">
    <location>
        <begin position="1"/>
        <end position="22"/>
    </location>
</feature>
<evidence type="ECO:0000313" key="3">
    <source>
        <dbReference type="EMBL" id="KAG5187724.1"/>
    </source>
</evidence>
<evidence type="ECO:0000313" key="4">
    <source>
        <dbReference type="Proteomes" id="UP000664859"/>
    </source>
</evidence>
<accession>A0A835Z841</accession>
<dbReference type="Pfam" id="PF07699">
    <property type="entry name" value="Ephrin_rec_like"/>
    <property type="match status" value="2"/>
</dbReference>
<comment type="caution">
    <text evidence="3">The sequence shown here is derived from an EMBL/GenBank/DDBJ whole genome shotgun (WGS) entry which is preliminary data.</text>
</comment>
<evidence type="ECO:0000256" key="1">
    <source>
        <dbReference type="SAM" id="SignalP"/>
    </source>
</evidence>
<feature type="domain" description="Tyrosine-protein kinase ephrin type A/B receptor-like" evidence="2">
    <location>
        <begin position="879"/>
        <end position="927"/>
    </location>
</feature>
<dbReference type="InterPro" id="IPR006212">
    <property type="entry name" value="Furin_repeat"/>
</dbReference>
<organism evidence="3 4">
    <name type="scientific">Tribonema minus</name>
    <dbReference type="NCBI Taxonomy" id="303371"/>
    <lineage>
        <taxon>Eukaryota</taxon>
        <taxon>Sar</taxon>
        <taxon>Stramenopiles</taxon>
        <taxon>Ochrophyta</taxon>
        <taxon>PX clade</taxon>
        <taxon>Xanthophyceae</taxon>
        <taxon>Tribonematales</taxon>
        <taxon>Tribonemataceae</taxon>
        <taxon>Tribonema</taxon>
    </lineage>
</organism>
<feature type="domain" description="Tyrosine-protein kinase ephrin type A/B receptor-like" evidence="2">
    <location>
        <begin position="1010"/>
        <end position="1061"/>
    </location>
</feature>
<dbReference type="PANTHER" id="PTHR46967:SF2">
    <property type="entry name" value="SUSHI, VON WILLEBRAND FACTOR TYPE A, EGF AND PENTRAXIN DOMAIN-CONTAINING PROTEIN 1-LIKE"/>
    <property type="match status" value="1"/>
</dbReference>
<dbReference type="SUPFAM" id="SSF57184">
    <property type="entry name" value="Growth factor receptor domain"/>
    <property type="match status" value="2"/>
</dbReference>